<dbReference type="Gene3D" id="2.40.170.20">
    <property type="entry name" value="TonB-dependent receptor, beta-barrel domain"/>
    <property type="match status" value="1"/>
</dbReference>
<dbReference type="PANTHER" id="PTHR32552:SF83">
    <property type="entry name" value="BLR3904 PROTEIN"/>
    <property type="match status" value="1"/>
</dbReference>
<evidence type="ECO:0000256" key="5">
    <source>
        <dbReference type="ARBA" id="ARBA00022692"/>
    </source>
</evidence>
<evidence type="ECO:0000256" key="3">
    <source>
        <dbReference type="ARBA" id="ARBA00022448"/>
    </source>
</evidence>
<evidence type="ECO:0000256" key="1">
    <source>
        <dbReference type="ARBA" id="ARBA00004571"/>
    </source>
</evidence>
<dbReference type="EMBL" id="JAEDAL010000010">
    <property type="protein sequence ID" value="MBH9554219.1"/>
    <property type="molecule type" value="Genomic_DNA"/>
</dbReference>
<evidence type="ECO:0000256" key="10">
    <source>
        <dbReference type="RuleBase" id="RU003357"/>
    </source>
</evidence>
<feature type="signal peptide" evidence="11">
    <location>
        <begin position="1"/>
        <end position="20"/>
    </location>
</feature>
<organism evidence="14 15">
    <name type="scientific">Inhella gelatinilytica</name>
    <dbReference type="NCBI Taxonomy" id="2795030"/>
    <lineage>
        <taxon>Bacteria</taxon>
        <taxon>Pseudomonadati</taxon>
        <taxon>Pseudomonadota</taxon>
        <taxon>Betaproteobacteria</taxon>
        <taxon>Burkholderiales</taxon>
        <taxon>Sphaerotilaceae</taxon>
        <taxon>Inhella</taxon>
    </lineage>
</organism>
<evidence type="ECO:0000256" key="6">
    <source>
        <dbReference type="ARBA" id="ARBA00023077"/>
    </source>
</evidence>
<dbReference type="InterPro" id="IPR010105">
    <property type="entry name" value="TonB_sidphr_rcpt"/>
</dbReference>
<dbReference type="InterPro" id="IPR000531">
    <property type="entry name" value="Beta-barrel_TonB"/>
</dbReference>
<evidence type="ECO:0000256" key="9">
    <source>
        <dbReference type="ARBA" id="ARBA00023237"/>
    </source>
</evidence>
<feature type="domain" description="TonB-dependent receptor plug" evidence="13">
    <location>
        <begin position="59"/>
        <end position="146"/>
    </location>
</feature>
<dbReference type="GO" id="GO:0015891">
    <property type="term" value="P:siderophore transport"/>
    <property type="evidence" value="ECO:0007669"/>
    <property type="project" value="InterPro"/>
</dbReference>
<dbReference type="GO" id="GO:0015344">
    <property type="term" value="F:siderophore uptake transmembrane transporter activity"/>
    <property type="evidence" value="ECO:0007669"/>
    <property type="project" value="TreeGrafter"/>
</dbReference>
<dbReference type="NCBIfam" id="TIGR01783">
    <property type="entry name" value="TonB-siderophor"/>
    <property type="match status" value="1"/>
</dbReference>
<evidence type="ECO:0000313" key="15">
    <source>
        <dbReference type="Proteomes" id="UP000620139"/>
    </source>
</evidence>
<dbReference type="GO" id="GO:0038023">
    <property type="term" value="F:signaling receptor activity"/>
    <property type="evidence" value="ECO:0007669"/>
    <property type="project" value="InterPro"/>
</dbReference>
<keyword evidence="11" id="KW-0732">Signal</keyword>
<keyword evidence="8 14" id="KW-0675">Receptor</keyword>
<gene>
    <name evidence="14" type="ORF">I7X43_15345</name>
</gene>
<dbReference type="InterPro" id="IPR039426">
    <property type="entry name" value="TonB-dep_rcpt-like"/>
</dbReference>
<comment type="similarity">
    <text evidence="2 10">Belongs to the TonB-dependent receptor family.</text>
</comment>
<dbReference type="AlphaFoldDB" id="A0A931IZY1"/>
<keyword evidence="3" id="KW-0813">Transport</keyword>
<keyword evidence="4" id="KW-1134">Transmembrane beta strand</keyword>
<keyword evidence="6 10" id="KW-0798">TonB box</keyword>
<keyword evidence="5" id="KW-0812">Transmembrane</keyword>
<evidence type="ECO:0000256" key="11">
    <source>
        <dbReference type="SAM" id="SignalP"/>
    </source>
</evidence>
<evidence type="ECO:0000256" key="7">
    <source>
        <dbReference type="ARBA" id="ARBA00023136"/>
    </source>
</evidence>
<dbReference type="RefSeq" id="WP_198101832.1">
    <property type="nucleotide sequence ID" value="NZ_JAEDAL010000010.1"/>
</dbReference>
<dbReference type="GO" id="GO:0009279">
    <property type="term" value="C:cell outer membrane"/>
    <property type="evidence" value="ECO:0007669"/>
    <property type="project" value="UniProtKB-SubCell"/>
</dbReference>
<evidence type="ECO:0000256" key="4">
    <source>
        <dbReference type="ARBA" id="ARBA00022452"/>
    </source>
</evidence>
<dbReference type="Gene3D" id="2.170.130.10">
    <property type="entry name" value="TonB-dependent receptor, plug domain"/>
    <property type="match status" value="1"/>
</dbReference>
<evidence type="ECO:0000259" key="13">
    <source>
        <dbReference type="Pfam" id="PF07715"/>
    </source>
</evidence>
<name>A0A931IZY1_9BURK</name>
<evidence type="ECO:0000259" key="12">
    <source>
        <dbReference type="Pfam" id="PF00593"/>
    </source>
</evidence>
<keyword evidence="9" id="KW-0998">Cell outer membrane</keyword>
<evidence type="ECO:0000313" key="14">
    <source>
        <dbReference type="EMBL" id="MBH9554219.1"/>
    </source>
</evidence>
<protein>
    <submittedName>
        <fullName evidence="14">TonB-dependent siderophore receptor</fullName>
    </submittedName>
</protein>
<keyword evidence="7 10" id="KW-0472">Membrane</keyword>
<sequence>MKQKFAFPLTLLALAAAATAQEQLPTVSLTSRNAQAPVASSGFGDTPNARLPLQALRIDAERLSELGLQGLTALPLLDASISDSYNAVGYIPQFKVRGFDLDTRFNLRRDGLPINGETVLPLFNKAALEVLKGASGLQAGTSAPAGLLNLIVKRPDAQRLDLSLGWESANNRFAGLDWAQRFGADQAFGVRMNAQAAQLDPWVHDSTGRSRGAALAADWRLSRDTLLEAEVETHAQRQPTQPGFSLLGSRLPDPKSVDLRRNLGHTDWSLPSRFEGDYGSLRLQHRLTADWGLTLQAGAQRARTDDRVAFPFGCYAEDDYSRYCSDGSFDLYDFRSENERRRSDATRAALDGKLNLAGLQHRLRAEWVHSRYEARPQRQAYNWAGSGSVFGGGSSSADPTLSDENTVRDERSHEFGLTDQVQFGAFEVFAGLRHTQLKRAAVRTDGSRATAYSQSFTTPWLGATWELARNLRVYASSGQGIESEVIPNRSRYVNAGAPLPALRSRQTELGLKAGSQTVDWSVAAFDVTRPRWRDLGACDSSAGSCTRKADGEQQHRGLEAQADLKWPGGGLLASAMWLRARLNGSADASLNRKRPENVPSRSLKLSVRQDVATGLDLQAGLVHEGARAVLPDNSLLLPSWTRVDASARFSHTVGAHTLRWRLGVDNLLNHKAWKESPYSFGHTYLYPLAPRTVSLSLNIFH</sequence>
<accession>A0A931IZY1</accession>
<feature type="chain" id="PRO_5037688220" evidence="11">
    <location>
        <begin position="21"/>
        <end position="701"/>
    </location>
</feature>
<evidence type="ECO:0000256" key="2">
    <source>
        <dbReference type="ARBA" id="ARBA00009810"/>
    </source>
</evidence>
<evidence type="ECO:0000256" key="8">
    <source>
        <dbReference type="ARBA" id="ARBA00023170"/>
    </source>
</evidence>
<keyword evidence="15" id="KW-1185">Reference proteome</keyword>
<dbReference type="SUPFAM" id="SSF56935">
    <property type="entry name" value="Porins"/>
    <property type="match status" value="1"/>
</dbReference>
<reference evidence="14" key="1">
    <citation type="submission" date="2020-12" db="EMBL/GenBank/DDBJ databases">
        <title>The genome sequence of Inhella sp. 4Y17.</title>
        <authorList>
            <person name="Liu Y."/>
        </authorList>
    </citation>
    <scope>NUCLEOTIDE SEQUENCE</scope>
    <source>
        <strain evidence="14">4Y10</strain>
    </source>
</reference>
<dbReference type="InterPro" id="IPR036942">
    <property type="entry name" value="Beta-barrel_TonB_sf"/>
</dbReference>
<dbReference type="InterPro" id="IPR012910">
    <property type="entry name" value="Plug_dom"/>
</dbReference>
<dbReference type="Pfam" id="PF00593">
    <property type="entry name" value="TonB_dep_Rec_b-barrel"/>
    <property type="match status" value="1"/>
</dbReference>
<dbReference type="Pfam" id="PF07715">
    <property type="entry name" value="Plug"/>
    <property type="match status" value="1"/>
</dbReference>
<dbReference type="PANTHER" id="PTHR32552">
    <property type="entry name" value="FERRICHROME IRON RECEPTOR-RELATED"/>
    <property type="match status" value="1"/>
</dbReference>
<proteinExistence type="inferred from homology"/>
<feature type="domain" description="TonB-dependent receptor-like beta-barrel" evidence="12">
    <location>
        <begin position="219"/>
        <end position="667"/>
    </location>
</feature>
<comment type="caution">
    <text evidence="14">The sequence shown here is derived from an EMBL/GenBank/DDBJ whole genome shotgun (WGS) entry which is preliminary data.</text>
</comment>
<dbReference type="Proteomes" id="UP000620139">
    <property type="component" value="Unassembled WGS sequence"/>
</dbReference>
<comment type="subcellular location">
    <subcellularLocation>
        <location evidence="1">Cell outer membrane</location>
        <topology evidence="1">Multi-pass membrane protein</topology>
    </subcellularLocation>
</comment>
<dbReference type="InterPro" id="IPR037066">
    <property type="entry name" value="Plug_dom_sf"/>
</dbReference>